<reference evidence="5 6" key="1">
    <citation type="journal article" date="2015" name="Genome Biol. Evol.">
        <title>Characterization of Three Mycobacterium spp. with Potential Use in Bioremediation by Genome Sequencing and Comparative Genomics.</title>
        <authorList>
            <person name="Das S."/>
            <person name="Pettersson B.M."/>
            <person name="Behra P.R."/>
            <person name="Ramesh M."/>
            <person name="Dasgupta S."/>
            <person name="Bhattacharya A."/>
            <person name="Kirsebom L.A."/>
        </authorList>
    </citation>
    <scope>NUCLEOTIDE SEQUENCE [LARGE SCALE GENOMIC DNA]</scope>
    <source>
        <strain evidence="5 6">DSM 43826</strain>
    </source>
</reference>
<dbReference type="Gene3D" id="2.60.120.10">
    <property type="entry name" value="Jelly Rolls"/>
    <property type="match status" value="1"/>
</dbReference>
<keyword evidence="6" id="KW-1185">Reference proteome</keyword>
<feature type="domain" description="Cyclic nucleotide-binding" evidence="4">
    <location>
        <begin position="1"/>
        <end position="104"/>
    </location>
</feature>
<dbReference type="InterPro" id="IPR014710">
    <property type="entry name" value="RmlC-like_jellyroll"/>
</dbReference>
<dbReference type="InterPro" id="IPR050397">
    <property type="entry name" value="Env_Response_Regulators"/>
</dbReference>
<evidence type="ECO:0000256" key="2">
    <source>
        <dbReference type="ARBA" id="ARBA00023125"/>
    </source>
</evidence>
<dbReference type="Pfam" id="PF13545">
    <property type="entry name" value="HTH_Crp_2"/>
    <property type="match status" value="1"/>
</dbReference>
<dbReference type="SMART" id="SM00100">
    <property type="entry name" value="cNMP"/>
    <property type="match status" value="1"/>
</dbReference>
<keyword evidence="2" id="KW-0238">DNA-binding</keyword>
<dbReference type="STRING" id="37916.MCHLDSM_01531"/>
<sequence length="227" mass="24511">MKGRLDRAQLRELDRLNADVMFGESTVIFGEGDPGDHMLVIRSGHVRVSRRSHDGRDFLMAVLGPGDVLGELAVFDPGPRTSTATALSRVIATKVPRQLLRAVLTDDPQWCWLLLERLTERLDDVEAQLVGFASTGVAGRIAGQLVHLASRFDTRSDGTVHIACGLHNDDLTQLAGAGHTSGTDALAAFVANGWITLDDHGVTIRDLAALRRCARQADALIAVHRPA</sequence>
<evidence type="ECO:0000313" key="5">
    <source>
        <dbReference type="EMBL" id="KMO82123.1"/>
    </source>
</evidence>
<dbReference type="Pfam" id="PF00027">
    <property type="entry name" value="cNMP_binding"/>
    <property type="match status" value="1"/>
</dbReference>
<keyword evidence="1" id="KW-0805">Transcription regulation</keyword>
<comment type="caution">
    <text evidence="5">The sequence shown here is derived from an EMBL/GenBank/DDBJ whole genome shotgun (WGS) entry which is preliminary data.</text>
</comment>
<dbReference type="GO" id="GO:0003700">
    <property type="term" value="F:DNA-binding transcription factor activity"/>
    <property type="evidence" value="ECO:0007669"/>
    <property type="project" value="TreeGrafter"/>
</dbReference>
<dbReference type="GO" id="GO:0005829">
    <property type="term" value="C:cytosol"/>
    <property type="evidence" value="ECO:0007669"/>
    <property type="project" value="TreeGrafter"/>
</dbReference>
<dbReference type="SUPFAM" id="SSF51206">
    <property type="entry name" value="cAMP-binding domain-like"/>
    <property type="match status" value="1"/>
</dbReference>
<dbReference type="GO" id="GO:0003677">
    <property type="term" value="F:DNA binding"/>
    <property type="evidence" value="ECO:0007669"/>
    <property type="project" value="UniProtKB-KW"/>
</dbReference>
<dbReference type="EMBL" id="JYNL01000011">
    <property type="protein sequence ID" value="KMO82123.1"/>
    <property type="molecule type" value="Genomic_DNA"/>
</dbReference>
<dbReference type="InterPro" id="IPR018490">
    <property type="entry name" value="cNMP-bd_dom_sf"/>
</dbReference>
<evidence type="ECO:0000259" key="4">
    <source>
        <dbReference type="PROSITE" id="PS50042"/>
    </source>
</evidence>
<protein>
    <submittedName>
        <fullName evidence="5">cAMP receptor protein</fullName>
    </submittedName>
</protein>
<evidence type="ECO:0000256" key="1">
    <source>
        <dbReference type="ARBA" id="ARBA00023015"/>
    </source>
</evidence>
<evidence type="ECO:0000256" key="3">
    <source>
        <dbReference type="ARBA" id="ARBA00023163"/>
    </source>
</evidence>
<dbReference type="PROSITE" id="PS50042">
    <property type="entry name" value="CNMP_BINDING_3"/>
    <property type="match status" value="1"/>
</dbReference>
<dbReference type="RefSeq" id="WP_053082929.1">
    <property type="nucleotide sequence ID" value="NZ_JYNL01000011.1"/>
</dbReference>
<dbReference type="InterPro" id="IPR000595">
    <property type="entry name" value="cNMP-bd_dom"/>
</dbReference>
<dbReference type="AlphaFoldDB" id="A0A0J6WJG9"/>
<keyword evidence="5" id="KW-0675">Receptor</keyword>
<dbReference type="InterPro" id="IPR012318">
    <property type="entry name" value="HTH_CRP"/>
</dbReference>
<dbReference type="PANTHER" id="PTHR24567">
    <property type="entry name" value="CRP FAMILY TRANSCRIPTIONAL REGULATORY PROTEIN"/>
    <property type="match status" value="1"/>
</dbReference>
<dbReference type="CDD" id="cd00038">
    <property type="entry name" value="CAP_ED"/>
    <property type="match status" value="1"/>
</dbReference>
<proteinExistence type="predicted"/>
<dbReference type="InterPro" id="IPR036390">
    <property type="entry name" value="WH_DNA-bd_sf"/>
</dbReference>
<gene>
    <name evidence="5" type="primary">crp_1</name>
    <name evidence="5" type="ORF">MCHLDSM_01531</name>
</gene>
<evidence type="ECO:0000313" key="6">
    <source>
        <dbReference type="Proteomes" id="UP000036513"/>
    </source>
</evidence>
<dbReference type="Proteomes" id="UP000036513">
    <property type="component" value="Unassembled WGS sequence"/>
</dbReference>
<dbReference type="PATRIC" id="fig|37916.4.peg.1426"/>
<keyword evidence="3" id="KW-0804">Transcription</keyword>
<dbReference type="PANTHER" id="PTHR24567:SF74">
    <property type="entry name" value="HTH-TYPE TRANSCRIPTIONAL REGULATOR ARCR"/>
    <property type="match status" value="1"/>
</dbReference>
<accession>A0A0J6WJG9</accession>
<organism evidence="5 6">
    <name type="scientific">Mycolicibacterium chlorophenolicum</name>
    <dbReference type="NCBI Taxonomy" id="37916"/>
    <lineage>
        <taxon>Bacteria</taxon>
        <taxon>Bacillati</taxon>
        <taxon>Actinomycetota</taxon>
        <taxon>Actinomycetes</taxon>
        <taxon>Mycobacteriales</taxon>
        <taxon>Mycobacteriaceae</taxon>
        <taxon>Mycolicibacterium</taxon>
    </lineage>
</organism>
<dbReference type="SMR" id="A0A0J6WJG9"/>
<dbReference type="Gene3D" id="1.10.10.10">
    <property type="entry name" value="Winged helix-like DNA-binding domain superfamily/Winged helix DNA-binding domain"/>
    <property type="match status" value="1"/>
</dbReference>
<dbReference type="InterPro" id="IPR036388">
    <property type="entry name" value="WH-like_DNA-bd_sf"/>
</dbReference>
<dbReference type="SUPFAM" id="SSF46785">
    <property type="entry name" value="Winged helix' DNA-binding domain"/>
    <property type="match status" value="1"/>
</dbReference>
<name>A0A0J6WJG9_9MYCO</name>